<dbReference type="EMBL" id="CP120988">
    <property type="protein sequence ID" value="WLQ60712.1"/>
    <property type="molecule type" value="Genomic_DNA"/>
</dbReference>
<keyword evidence="2" id="KW-0479">Metal-binding</keyword>
<dbReference type="PANTHER" id="PTHR43270:SF4">
    <property type="entry name" value="CARNOSINE DIPEPTIDASE 2, ISOFORM A"/>
    <property type="match status" value="1"/>
</dbReference>
<dbReference type="InterPro" id="IPR011650">
    <property type="entry name" value="Peptidase_M20_dimer"/>
</dbReference>
<evidence type="ECO:0000256" key="3">
    <source>
        <dbReference type="ARBA" id="ARBA00022801"/>
    </source>
</evidence>
<dbReference type="PANTHER" id="PTHR43270">
    <property type="entry name" value="BETA-ALA-HIS DIPEPTIDASE"/>
    <property type="match status" value="1"/>
</dbReference>
<dbReference type="Gene3D" id="3.30.70.360">
    <property type="match status" value="1"/>
</dbReference>
<reference evidence="5 6" key="1">
    <citation type="submission" date="2023-03" db="EMBL/GenBank/DDBJ databases">
        <title>Isolation and description of six Streptomyces strains from soil environments, able to metabolize different microbial glucans.</title>
        <authorList>
            <person name="Widen T."/>
            <person name="Larsbrink J."/>
        </authorList>
    </citation>
    <scope>NUCLEOTIDE SEQUENCE [LARGE SCALE GENOMIC DNA]</scope>
    <source>
        <strain evidence="5 6">Alt2</strain>
    </source>
</reference>
<dbReference type="Proteomes" id="UP001235744">
    <property type="component" value="Chromosome"/>
</dbReference>
<evidence type="ECO:0000256" key="1">
    <source>
        <dbReference type="ARBA" id="ARBA00022670"/>
    </source>
</evidence>
<proteinExistence type="predicted"/>
<evidence type="ECO:0000313" key="6">
    <source>
        <dbReference type="Proteomes" id="UP001235744"/>
    </source>
</evidence>
<accession>A0ABY9IYV7</accession>
<organism evidence="5 6">
    <name type="scientific">Streptomyces poriferorum</name>
    <dbReference type="NCBI Taxonomy" id="2798799"/>
    <lineage>
        <taxon>Bacteria</taxon>
        <taxon>Bacillati</taxon>
        <taxon>Actinomycetota</taxon>
        <taxon>Actinomycetes</taxon>
        <taxon>Kitasatosporales</taxon>
        <taxon>Streptomycetaceae</taxon>
        <taxon>Streptomyces</taxon>
    </lineage>
</organism>
<sequence length="486" mass="52072">MPEQVPAGVADAGPVRDFCDAQWETEVLPLVRQHISVPAVSPAYDPDWEAHGHLDRAVDAAAAWLRNVPLPGLRVEVLRAPGRTPLIFFEVPGEGTPAQETVLFYGHLDKQPEGDGWTEGRTAWEPVYDDPRLYGRGGADDGYALPASVTAVRALAEQGAARPRCVGVFEAGEESGSPDLDHWFALLAPRIGEAGLVVCLDSGAGDYERLWLVTSLRGACGGTLDVRVLGDGAHSGDAGGVVPSSFRVLRRLLDRLEDGSTGSLRPDVLHCEVPEERRAQTREAAALLGEQVWGRFDWYGNASPVTDDPEELLLNRAWRPSLEVTGADGIPPVASAGNVLRPHTRVKVSLRLPPTVDSAAALAEVGRILEADPPYGTSVRFTPDRVVADGWHAPAEQPWLRAALSAASRACFDGADVARIGQGGTIPLMGKLTRQFPEAQFLACGVLGPGANAHGPNESLHVPYARRLTSSLSLILNDYALRDRPE</sequence>
<keyword evidence="1" id="KW-0645">Protease</keyword>
<dbReference type="Pfam" id="PF01546">
    <property type="entry name" value="Peptidase_M20"/>
    <property type="match status" value="1"/>
</dbReference>
<protein>
    <submittedName>
        <fullName evidence="5">M20/M25/M40 family metallo-hydrolase</fullName>
    </submittedName>
</protein>
<evidence type="ECO:0000256" key="2">
    <source>
        <dbReference type="ARBA" id="ARBA00022723"/>
    </source>
</evidence>
<name>A0ABY9IYV7_9ACTN</name>
<dbReference type="RefSeq" id="WP_306069077.1">
    <property type="nucleotide sequence ID" value="NZ_CP120988.1"/>
</dbReference>
<keyword evidence="6" id="KW-1185">Reference proteome</keyword>
<gene>
    <name evidence="5" type="ORF">P8A19_37135</name>
</gene>
<feature type="domain" description="Peptidase M20 dimerisation" evidence="4">
    <location>
        <begin position="215"/>
        <end position="373"/>
    </location>
</feature>
<dbReference type="InterPro" id="IPR051458">
    <property type="entry name" value="Cyt/Met_Dipeptidase"/>
</dbReference>
<dbReference type="InterPro" id="IPR002933">
    <property type="entry name" value="Peptidase_M20"/>
</dbReference>
<dbReference type="SUPFAM" id="SSF53187">
    <property type="entry name" value="Zn-dependent exopeptidases"/>
    <property type="match status" value="1"/>
</dbReference>
<keyword evidence="3" id="KW-0378">Hydrolase</keyword>
<evidence type="ECO:0000313" key="5">
    <source>
        <dbReference type="EMBL" id="WLQ60712.1"/>
    </source>
</evidence>
<evidence type="ECO:0000259" key="4">
    <source>
        <dbReference type="Pfam" id="PF07687"/>
    </source>
</evidence>
<dbReference type="Pfam" id="PF07687">
    <property type="entry name" value="M20_dimer"/>
    <property type="match status" value="1"/>
</dbReference>
<dbReference type="Gene3D" id="3.40.630.10">
    <property type="entry name" value="Zn peptidases"/>
    <property type="match status" value="1"/>
</dbReference>